<dbReference type="Proteomes" id="UP001501666">
    <property type="component" value="Unassembled WGS sequence"/>
</dbReference>
<dbReference type="RefSeq" id="WP_346151885.1">
    <property type="nucleotide sequence ID" value="NZ_BAAATE010000021.1"/>
</dbReference>
<protein>
    <submittedName>
        <fullName evidence="1">Uncharacterized protein</fullName>
    </submittedName>
</protein>
<name>A0ABN3SNA5_9ACTN</name>
<accession>A0ABN3SNA5</accession>
<dbReference type="EMBL" id="BAAATE010000021">
    <property type="protein sequence ID" value="GAA2681321.1"/>
    <property type="molecule type" value="Genomic_DNA"/>
</dbReference>
<evidence type="ECO:0000313" key="2">
    <source>
        <dbReference type="Proteomes" id="UP001501666"/>
    </source>
</evidence>
<sequence>MCPEHGNTLITSGNMTTCKSAGCRRAWGYNRDTAPCAEPVTHRLTDAGGVETLVCDGHAVAARDQLIDASLEPLTP</sequence>
<evidence type="ECO:0000313" key="1">
    <source>
        <dbReference type="EMBL" id="GAA2681321.1"/>
    </source>
</evidence>
<comment type="caution">
    <text evidence="1">The sequence shown here is derived from an EMBL/GenBank/DDBJ whole genome shotgun (WGS) entry which is preliminary data.</text>
</comment>
<reference evidence="1 2" key="1">
    <citation type="journal article" date="2019" name="Int. J. Syst. Evol. Microbiol.">
        <title>The Global Catalogue of Microorganisms (GCM) 10K type strain sequencing project: providing services to taxonomists for standard genome sequencing and annotation.</title>
        <authorList>
            <consortium name="The Broad Institute Genomics Platform"/>
            <consortium name="The Broad Institute Genome Sequencing Center for Infectious Disease"/>
            <person name="Wu L."/>
            <person name="Ma J."/>
        </authorList>
    </citation>
    <scope>NUCLEOTIDE SEQUENCE [LARGE SCALE GENOMIC DNA]</scope>
    <source>
        <strain evidence="1 2">JCM 6835</strain>
    </source>
</reference>
<keyword evidence="2" id="KW-1185">Reference proteome</keyword>
<organism evidence="1 2">
    <name type="scientific">Nonomuraea recticatena</name>
    <dbReference type="NCBI Taxonomy" id="46178"/>
    <lineage>
        <taxon>Bacteria</taxon>
        <taxon>Bacillati</taxon>
        <taxon>Actinomycetota</taxon>
        <taxon>Actinomycetes</taxon>
        <taxon>Streptosporangiales</taxon>
        <taxon>Streptosporangiaceae</taxon>
        <taxon>Nonomuraea</taxon>
    </lineage>
</organism>
<gene>
    <name evidence="1" type="ORF">GCM10010412_066090</name>
</gene>
<proteinExistence type="predicted"/>